<reference evidence="1 2" key="1">
    <citation type="submission" date="2021-08" db="EMBL/GenBank/DDBJ databases">
        <title>Nocardioides bacterium WL0053 sp. nov., isolated from the sediment.</title>
        <authorList>
            <person name="Wang L."/>
            <person name="Zhang D."/>
            <person name="Zhang A."/>
        </authorList>
    </citation>
    <scope>NUCLEOTIDE SEQUENCE [LARGE SCALE GENOMIC DNA]</scope>
    <source>
        <strain evidence="1 2">WL0053</strain>
    </source>
</reference>
<proteinExistence type="predicted"/>
<dbReference type="RefSeq" id="WP_221026404.1">
    <property type="nucleotide sequence ID" value="NZ_JAIEZQ010000003.1"/>
</dbReference>
<evidence type="ECO:0000313" key="2">
    <source>
        <dbReference type="Proteomes" id="UP000754710"/>
    </source>
</evidence>
<protein>
    <submittedName>
        <fullName evidence="1">Uncharacterized protein</fullName>
    </submittedName>
</protein>
<gene>
    <name evidence="1" type="ORF">K1X13_17380</name>
</gene>
<accession>A0ABS7RNH6</accession>
<organism evidence="1 2">
    <name type="scientific">Nocardioides jiangsuensis</name>
    <dbReference type="NCBI Taxonomy" id="2866161"/>
    <lineage>
        <taxon>Bacteria</taxon>
        <taxon>Bacillati</taxon>
        <taxon>Actinomycetota</taxon>
        <taxon>Actinomycetes</taxon>
        <taxon>Propionibacteriales</taxon>
        <taxon>Nocardioidaceae</taxon>
        <taxon>Nocardioides</taxon>
    </lineage>
</organism>
<keyword evidence="2" id="KW-1185">Reference proteome</keyword>
<evidence type="ECO:0000313" key="1">
    <source>
        <dbReference type="EMBL" id="MBY9076609.1"/>
    </source>
</evidence>
<dbReference type="Proteomes" id="UP000754710">
    <property type="component" value="Unassembled WGS sequence"/>
</dbReference>
<dbReference type="EMBL" id="JAIEZQ010000003">
    <property type="protein sequence ID" value="MBY9076609.1"/>
    <property type="molecule type" value="Genomic_DNA"/>
</dbReference>
<sequence length="67" mass="7440">MTHPDIATALAADRARELRATATRSRLAALARCCRPSWIAETTQRLRSRFAERRALRTAATPARCCA</sequence>
<comment type="caution">
    <text evidence="1">The sequence shown here is derived from an EMBL/GenBank/DDBJ whole genome shotgun (WGS) entry which is preliminary data.</text>
</comment>
<name>A0ABS7RNH6_9ACTN</name>